<feature type="compositionally biased region" description="Basic and acidic residues" evidence="1">
    <location>
        <begin position="427"/>
        <end position="438"/>
    </location>
</feature>
<feature type="compositionally biased region" description="Basic residues" evidence="1">
    <location>
        <begin position="439"/>
        <end position="452"/>
    </location>
</feature>
<keyword evidence="3" id="KW-1185">Reference proteome</keyword>
<dbReference type="EMBL" id="CATQJA010001137">
    <property type="protein sequence ID" value="CAJ0565940.1"/>
    <property type="molecule type" value="Genomic_DNA"/>
</dbReference>
<feature type="non-terminal residue" evidence="2">
    <location>
        <position position="1"/>
    </location>
</feature>
<comment type="caution">
    <text evidence="2">The sequence shown here is derived from an EMBL/GenBank/DDBJ whole genome shotgun (WGS) entry which is preliminary data.</text>
</comment>
<name>A0AA36CD43_9BILA</name>
<dbReference type="AlphaFoldDB" id="A0AA36CD43"/>
<feature type="region of interest" description="Disordered" evidence="1">
    <location>
        <begin position="254"/>
        <end position="452"/>
    </location>
</feature>
<evidence type="ECO:0000313" key="2">
    <source>
        <dbReference type="EMBL" id="CAJ0565940.1"/>
    </source>
</evidence>
<accession>A0AA36CD43</accession>
<feature type="compositionally biased region" description="Polar residues" evidence="1">
    <location>
        <begin position="280"/>
        <end position="292"/>
    </location>
</feature>
<proteinExistence type="predicted"/>
<protein>
    <submittedName>
        <fullName evidence="2">Uncharacterized protein</fullName>
    </submittedName>
</protein>
<organism evidence="2 3">
    <name type="scientific">Mesorhabditis spiculigera</name>
    <dbReference type="NCBI Taxonomy" id="96644"/>
    <lineage>
        <taxon>Eukaryota</taxon>
        <taxon>Metazoa</taxon>
        <taxon>Ecdysozoa</taxon>
        <taxon>Nematoda</taxon>
        <taxon>Chromadorea</taxon>
        <taxon>Rhabditida</taxon>
        <taxon>Rhabditina</taxon>
        <taxon>Rhabditomorpha</taxon>
        <taxon>Rhabditoidea</taxon>
        <taxon>Rhabditidae</taxon>
        <taxon>Mesorhabditinae</taxon>
        <taxon>Mesorhabditis</taxon>
    </lineage>
</organism>
<reference evidence="2" key="1">
    <citation type="submission" date="2023-06" db="EMBL/GenBank/DDBJ databases">
        <authorList>
            <person name="Delattre M."/>
        </authorList>
    </citation>
    <scope>NUCLEOTIDE SEQUENCE</scope>
    <source>
        <strain evidence="2">AF72</strain>
    </source>
</reference>
<evidence type="ECO:0000256" key="1">
    <source>
        <dbReference type="SAM" id="MobiDB-lite"/>
    </source>
</evidence>
<feature type="compositionally biased region" description="Basic and acidic residues" evidence="1">
    <location>
        <begin position="258"/>
        <end position="273"/>
    </location>
</feature>
<sequence>MNGTVGNPTIHSAVTGRVAARFGYGEFGWMRAGTCVHLSAQSLSEAFNADDEALLQYLLAVKRHAAAVNKFSEADFLMRIFSKRAADGAHLQEDLAHNAWDALDIKNFHNKEWIHVPRSKETETLNIASFPELLQELTPELHSTLEGAYDLASKSEALSLDALREAMEPLEAERASRLDVLETAKKALDLAWKKFDEKYKAREVRLATELGAGLTAETLYRRAARVPPAAPMMVITITKPMPLPFGGFVPAPPAVVPEDGHQERVRGPRKSADQEVDTTMDATQRYNTSVQQADGWLDSWIDASDADDSSTQSHKDTAASGGHAPRTQPVMQEAEVQYTGESEDEKNHGYDGSDEATNAARAPGDNITQDAGTTPPTPAREGVVYHGSDEKEREKEKATRSPPGDNMAHNAGSKPPTPAREGVIEDAAQRIRATDKKEQRRRRMLNHHPAKR</sequence>
<evidence type="ECO:0000313" key="3">
    <source>
        <dbReference type="Proteomes" id="UP001177023"/>
    </source>
</evidence>
<feature type="compositionally biased region" description="Basic and acidic residues" evidence="1">
    <location>
        <begin position="387"/>
        <end position="399"/>
    </location>
</feature>
<gene>
    <name evidence="2" type="ORF">MSPICULIGERA_LOCUS4561</name>
</gene>
<dbReference type="Proteomes" id="UP001177023">
    <property type="component" value="Unassembled WGS sequence"/>
</dbReference>